<dbReference type="AlphaFoldDB" id="A0A6P3YXQ8"/>
<dbReference type="Pfam" id="PF12142">
    <property type="entry name" value="PPO1_DWL"/>
    <property type="match status" value="1"/>
</dbReference>
<keyword evidence="5" id="KW-0560">Oxidoreductase</keyword>
<evidence type="ECO:0000256" key="7">
    <source>
        <dbReference type="ARBA" id="ARBA00023157"/>
    </source>
</evidence>
<keyword evidence="8" id="KW-1133">Transmembrane helix</keyword>
<dbReference type="GeneID" id="107404302"/>
<proteinExistence type="inferred from homology"/>
<comment type="cofactor">
    <cofactor evidence="1">
        <name>Cu(2+)</name>
        <dbReference type="ChEBI" id="CHEBI:29036"/>
    </cofactor>
</comment>
<evidence type="ECO:0000256" key="8">
    <source>
        <dbReference type="SAM" id="Phobius"/>
    </source>
</evidence>
<dbReference type="InterPro" id="IPR022740">
    <property type="entry name" value="Polyphenol_oxidase_C"/>
</dbReference>
<dbReference type="SUPFAM" id="SSF48056">
    <property type="entry name" value="Di-copper centre-containing domain"/>
    <property type="match status" value="1"/>
</dbReference>
<keyword evidence="4" id="KW-0883">Thioether bond</keyword>
<dbReference type="Pfam" id="PF12143">
    <property type="entry name" value="PPO1_KFDV"/>
    <property type="match status" value="1"/>
</dbReference>
<name>A0A6P3YXQ8_ZIZJJ</name>
<gene>
    <name evidence="11" type="primary">LOC107404302</name>
</gene>
<feature type="transmembrane region" description="Helical" evidence="8">
    <location>
        <begin position="7"/>
        <end position="29"/>
    </location>
</feature>
<dbReference type="PROSITE" id="PS00498">
    <property type="entry name" value="TYROSINASE_2"/>
    <property type="match status" value="1"/>
</dbReference>
<dbReference type="PANTHER" id="PTHR11474:SF128">
    <property type="entry name" value="AUREUSIDIN SYNTHASE-LIKE"/>
    <property type="match status" value="1"/>
</dbReference>
<evidence type="ECO:0000256" key="4">
    <source>
        <dbReference type="ARBA" id="ARBA00022784"/>
    </source>
</evidence>
<dbReference type="GO" id="GO:0004097">
    <property type="term" value="F:catechol oxidase activity"/>
    <property type="evidence" value="ECO:0007669"/>
    <property type="project" value="InterPro"/>
</dbReference>
<dbReference type="InterPro" id="IPR050316">
    <property type="entry name" value="Tyrosinase/Hemocyanin"/>
</dbReference>
<keyword evidence="8" id="KW-0812">Transmembrane</keyword>
<keyword evidence="3" id="KW-0479">Metal-binding</keyword>
<comment type="similarity">
    <text evidence="2">Belongs to the tyrosinase family.</text>
</comment>
<dbReference type="GO" id="GO:0046872">
    <property type="term" value="F:metal ion binding"/>
    <property type="evidence" value="ECO:0007669"/>
    <property type="project" value="UniProtKB-KW"/>
</dbReference>
<dbReference type="Gene3D" id="1.10.1280.10">
    <property type="entry name" value="Di-copper center containing domain from catechol oxidase"/>
    <property type="match status" value="1"/>
</dbReference>
<accession>A0A6P3YXQ8</accession>
<evidence type="ECO:0000259" key="10">
    <source>
        <dbReference type="PROSITE" id="PS00498"/>
    </source>
</evidence>
<dbReference type="PROSITE" id="PS00497">
    <property type="entry name" value="TYROSINASE_1"/>
    <property type="match status" value="1"/>
</dbReference>
<protein>
    <submittedName>
        <fullName evidence="11">Aureusidin synthase isoform X1</fullName>
    </submittedName>
</protein>
<evidence type="ECO:0000256" key="5">
    <source>
        <dbReference type="ARBA" id="ARBA00023002"/>
    </source>
</evidence>
<evidence type="ECO:0000259" key="9">
    <source>
        <dbReference type="PROSITE" id="PS00497"/>
    </source>
</evidence>
<evidence type="ECO:0000256" key="6">
    <source>
        <dbReference type="ARBA" id="ARBA00023008"/>
    </source>
</evidence>
<sequence length="555" mass="63845">MDAAKECGFAVSLTFIIAALISLTTLLTFNSDELWEFRHKIFRINGTIDSDEDVMSPNLTSCHQSYGRDDLLVYCCPPENPQNLKFIDFKFPEPSKPLRVRKPAHLLDEDYISKYSRAVSIMKSLPYSDPRSFSRQANLHCIFCTGAYDQKYSNISLNIHRAWFFFPWHRMFLHFHERILGSLIGDDTFALPFWNWDSPEGMTIPEMYMNEPLNHKERDGSHFPPKVADIDFVDKESGLGPQEQIEKNLAMMYNQLVSGAKKTELFMGCSYYPGEGGTCDGPGTVELAPHNTLHTWVGSSFNPQREDMGAFYSAARDPLFYAHHSNIDRMWEVWREIHGKNLPISDPAWLGSYFYFYDENLQLVRIKVSDVLDLSKLRYAYEKVNLPWLNKRPKPSVSPKLARQVLNLRDTGGSRFLYAEFGGNARNLEASMTVKVYRPEYQRTKKEKEEEEEVLVVYGIDVESNMYVKFDVYVNIADEMKINPGFREFAGTFVRLPQARSTDIGSRKSTLKLGISELIEDLEADGDDSIWVTLLPRTTSCMNTTIDGICIEYMR</sequence>
<keyword evidence="7" id="KW-1015">Disulfide bond</keyword>
<dbReference type="InterPro" id="IPR022739">
    <property type="entry name" value="Polyphenol_oxidase_cen"/>
</dbReference>
<evidence type="ECO:0000256" key="2">
    <source>
        <dbReference type="ARBA" id="ARBA00009928"/>
    </source>
</evidence>
<evidence type="ECO:0000313" key="11">
    <source>
        <dbReference type="RefSeq" id="XP_015866735.3"/>
    </source>
</evidence>
<reference evidence="11" key="1">
    <citation type="submission" date="2025-05" db="UniProtKB">
        <authorList>
            <consortium name="RefSeq"/>
        </authorList>
    </citation>
    <scope>IDENTIFICATION</scope>
    <source>
        <tissue evidence="11">Seedling</tissue>
    </source>
</reference>
<dbReference type="RefSeq" id="XP_015866735.3">
    <property type="nucleotide sequence ID" value="XM_016011249.4"/>
</dbReference>
<dbReference type="InterPro" id="IPR002227">
    <property type="entry name" value="Tyrosinase_Cu-bd"/>
</dbReference>
<dbReference type="PANTHER" id="PTHR11474">
    <property type="entry name" value="TYROSINASE FAMILY MEMBER"/>
    <property type="match status" value="1"/>
</dbReference>
<evidence type="ECO:0000256" key="1">
    <source>
        <dbReference type="ARBA" id="ARBA00001973"/>
    </source>
</evidence>
<keyword evidence="8" id="KW-0472">Membrane</keyword>
<dbReference type="PRINTS" id="PR00092">
    <property type="entry name" value="TYROSINASE"/>
</dbReference>
<feature type="domain" description="Tyrosinase copper-binding" evidence="9">
    <location>
        <begin position="160"/>
        <end position="177"/>
    </location>
</feature>
<dbReference type="SMR" id="A0A6P3YXQ8"/>
<keyword evidence="6" id="KW-0186">Copper</keyword>
<dbReference type="InterPro" id="IPR008922">
    <property type="entry name" value="Di-copper_centre_dom_sf"/>
</dbReference>
<evidence type="ECO:0000256" key="3">
    <source>
        <dbReference type="ARBA" id="ARBA00022723"/>
    </source>
</evidence>
<feature type="domain" description="Tyrosinase copper-binding" evidence="10">
    <location>
        <begin position="317"/>
        <end position="328"/>
    </location>
</feature>
<dbReference type="Pfam" id="PF00264">
    <property type="entry name" value="Tyrosinase"/>
    <property type="match status" value="1"/>
</dbReference>
<dbReference type="KEGG" id="zju:107404302"/>
<organism evidence="11">
    <name type="scientific">Ziziphus jujuba</name>
    <name type="common">Chinese jujube</name>
    <name type="synonym">Ziziphus sativa</name>
    <dbReference type="NCBI Taxonomy" id="326968"/>
    <lineage>
        <taxon>Eukaryota</taxon>
        <taxon>Viridiplantae</taxon>
        <taxon>Streptophyta</taxon>
        <taxon>Embryophyta</taxon>
        <taxon>Tracheophyta</taxon>
        <taxon>Spermatophyta</taxon>
        <taxon>Magnoliopsida</taxon>
        <taxon>eudicotyledons</taxon>
        <taxon>Gunneridae</taxon>
        <taxon>Pentapetalae</taxon>
        <taxon>rosids</taxon>
        <taxon>fabids</taxon>
        <taxon>Rosales</taxon>
        <taxon>Rhamnaceae</taxon>
        <taxon>Paliureae</taxon>
        <taxon>Ziziphus</taxon>
    </lineage>
</organism>